<evidence type="ECO:0000313" key="9">
    <source>
        <dbReference type="Proteomes" id="UP000034166"/>
    </source>
</evidence>
<sequence length="90" mass="10403">MLQLQIVVTGKVQGVGYRYYAQMMAVQHGITGWVRNRPDGSVEMLTSGTKENLDLFLKEIRSGNPFSSVDEMKIEEKQHKERYNSFTIKY</sequence>
<evidence type="ECO:0000259" key="7">
    <source>
        <dbReference type="PROSITE" id="PS51160"/>
    </source>
</evidence>
<dbReference type="EMBL" id="LAYY01000038">
    <property type="protein sequence ID" value="KKK36178.1"/>
    <property type="molecule type" value="Genomic_DNA"/>
</dbReference>
<evidence type="ECO:0000313" key="8">
    <source>
        <dbReference type="EMBL" id="KKK36178.1"/>
    </source>
</evidence>
<evidence type="ECO:0000256" key="5">
    <source>
        <dbReference type="PROSITE-ProRule" id="PRU00520"/>
    </source>
</evidence>
<feature type="active site" evidence="5">
    <location>
        <position position="18"/>
    </location>
</feature>
<reference evidence="8 9" key="1">
    <citation type="submission" date="2015-04" db="EMBL/GenBank/DDBJ databases">
        <title>Taxonomic description and genome sequence of Bacillus campisalis sp. nov., a novel member of the genus Bacillus isolated from solar saltern.</title>
        <authorList>
            <person name="Mathan Kumar R."/>
            <person name="Kaur G."/>
            <person name="Kumar A."/>
            <person name="Singh N.K."/>
            <person name="Kaur N."/>
            <person name="Kumar N."/>
            <person name="Mayilraj S."/>
        </authorList>
    </citation>
    <scope>NUCLEOTIDE SEQUENCE [LARGE SCALE GENOMIC DNA]</scope>
    <source>
        <strain evidence="8 9">SA2-6</strain>
    </source>
</reference>
<name>A0A0M2SPJ0_9BACI</name>
<gene>
    <name evidence="8" type="ORF">WQ57_20705</name>
</gene>
<keyword evidence="9" id="KW-1185">Reference proteome</keyword>
<evidence type="ECO:0000256" key="4">
    <source>
        <dbReference type="ARBA" id="ARBA00047645"/>
    </source>
</evidence>
<dbReference type="InterPro" id="IPR036046">
    <property type="entry name" value="Acylphosphatase-like_dom_sf"/>
</dbReference>
<dbReference type="PANTHER" id="PTHR47268:SF4">
    <property type="entry name" value="ACYLPHOSPHATASE"/>
    <property type="match status" value="1"/>
</dbReference>
<dbReference type="PROSITE" id="PS51160">
    <property type="entry name" value="ACYLPHOSPHATASE_3"/>
    <property type="match status" value="1"/>
</dbReference>
<dbReference type="Gene3D" id="3.30.70.100">
    <property type="match status" value="1"/>
</dbReference>
<dbReference type="GO" id="GO:0003998">
    <property type="term" value="F:acylphosphatase activity"/>
    <property type="evidence" value="ECO:0007669"/>
    <property type="project" value="UniProtKB-EC"/>
</dbReference>
<dbReference type="InterPro" id="IPR020456">
    <property type="entry name" value="Acylphosphatase"/>
</dbReference>
<protein>
    <recommendedName>
        <fullName evidence="3 5">acylphosphatase</fullName>
        <ecNumber evidence="2 5">3.6.1.7</ecNumber>
    </recommendedName>
</protein>
<organism evidence="8 9">
    <name type="scientific">Mesobacillus campisalis</name>
    <dbReference type="NCBI Taxonomy" id="1408103"/>
    <lineage>
        <taxon>Bacteria</taxon>
        <taxon>Bacillati</taxon>
        <taxon>Bacillota</taxon>
        <taxon>Bacilli</taxon>
        <taxon>Bacillales</taxon>
        <taxon>Bacillaceae</taxon>
        <taxon>Mesobacillus</taxon>
    </lineage>
</organism>
<proteinExistence type="inferred from homology"/>
<comment type="caution">
    <text evidence="8">The sequence shown here is derived from an EMBL/GenBank/DDBJ whole genome shotgun (WGS) entry which is preliminary data.</text>
</comment>
<accession>A0A0M2SPJ0</accession>
<keyword evidence="5" id="KW-0378">Hydrolase</keyword>
<dbReference type="InterPro" id="IPR017968">
    <property type="entry name" value="Acylphosphatase_CS"/>
</dbReference>
<dbReference type="SUPFAM" id="SSF54975">
    <property type="entry name" value="Acylphosphatase/BLUF domain-like"/>
    <property type="match status" value="1"/>
</dbReference>
<dbReference type="Pfam" id="PF00708">
    <property type="entry name" value="Acylphosphatase"/>
    <property type="match status" value="1"/>
</dbReference>
<dbReference type="AlphaFoldDB" id="A0A0M2SPJ0"/>
<dbReference type="InterPro" id="IPR001792">
    <property type="entry name" value="Acylphosphatase-like_dom"/>
</dbReference>
<feature type="active site" evidence="5">
    <location>
        <position position="36"/>
    </location>
</feature>
<feature type="domain" description="Acylphosphatase-like" evidence="7">
    <location>
        <begin position="3"/>
        <end position="90"/>
    </location>
</feature>
<dbReference type="RefSeq" id="WP_046525656.1">
    <property type="nucleotide sequence ID" value="NZ_LAYY01000038.1"/>
</dbReference>
<evidence type="ECO:0000256" key="1">
    <source>
        <dbReference type="ARBA" id="ARBA00005614"/>
    </source>
</evidence>
<dbReference type="EC" id="3.6.1.7" evidence="2 5"/>
<dbReference type="Proteomes" id="UP000034166">
    <property type="component" value="Unassembled WGS sequence"/>
</dbReference>
<evidence type="ECO:0000256" key="3">
    <source>
        <dbReference type="ARBA" id="ARBA00015991"/>
    </source>
</evidence>
<comment type="similarity">
    <text evidence="1 6">Belongs to the acylphosphatase family.</text>
</comment>
<evidence type="ECO:0000256" key="6">
    <source>
        <dbReference type="RuleBase" id="RU004168"/>
    </source>
</evidence>
<dbReference type="PANTHER" id="PTHR47268">
    <property type="entry name" value="ACYLPHOSPHATASE"/>
    <property type="match status" value="1"/>
</dbReference>
<dbReference type="PROSITE" id="PS00151">
    <property type="entry name" value="ACYLPHOSPHATASE_2"/>
    <property type="match status" value="1"/>
</dbReference>
<comment type="catalytic activity">
    <reaction evidence="4 5">
        <text>an acyl phosphate + H2O = a carboxylate + phosphate + H(+)</text>
        <dbReference type="Rhea" id="RHEA:14965"/>
        <dbReference type="ChEBI" id="CHEBI:15377"/>
        <dbReference type="ChEBI" id="CHEBI:15378"/>
        <dbReference type="ChEBI" id="CHEBI:29067"/>
        <dbReference type="ChEBI" id="CHEBI:43474"/>
        <dbReference type="ChEBI" id="CHEBI:59918"/>
        <dbReference type="EC" id="3.6.1.7"/>
    </reaction>
</comment>
<dbReference type="PATRIC" id="fig|1408103.3.peg.4558"/>
<evidence type="ECO:0000256" key="2">
    <source>
        <dbReference type="ARBA" id="ARBA00012150"/>
    </source>
</evidence>